<protein>
    <recommendedName>
        <fullName evidence="2">DUF8040 domain-containing protein</fullName>
    </recommendedName>
</protein>
<comment type="caution">
    <text evidence="3">The sequence shown here is derived from an EMBL/GenBank/DDBJ whole genome shotgun (WGS) entry which is preliminary data.</text>
</comment>
<feature type="compositionally biased region" description="Polar residues" evidence="1">
    <location>
        <begin position="1"/>
        <end position="14"/>
    </location>
</feature>
<evidence type="ECO:0000313" key="3">
    <source>
        <dbReference type="EMBL" id="KAK1428988.1"/>
    </source>
</evidence>
<feature type="region of interest" description="Disordered" evidence="1">
    <location>
        <begin position="1"/>
        <end position="70"/>
    </location>
</feature>
<dbReference type="Pfam" id="PF26138">
    <property type="entry name" value="DUF8040"/>
    <property type="match status" value="1"/>
</dbReference>
<dbReference type="Proteomes" id="UP001229421">
    <property type="component" value="Unassembled WGS sequence"/>
</dbReference>
<dbReference type="AlphaFoldDB" id="A0AAD8P0L7"/>
<evidence type="ECO:0000256" key="1">
    <source>
        <dbReference type="SAM" id="MobiDB-lite"/>
    </source>
</evidence>
<organism evidence="3 4">
    <name type="scientific">Tagetes erecta</name>
    <name type="common">African marigold</name>
    <dbReference type="NCBI Taxonomy" id="13708"/>
    <lineage>
        <taxon>Eukaryota</taxon>
        <taxon>Viridiplantae</taxon>
        <taxon>Streptophyta</taxon>
        <taxon>Embryophyta</taxon>
        <taxon>Tracheophyta</taxon>
        <taxon>Spermatophyta</taxon>
        <taxon>Magnoliopsida</taxon>
        <taxon>eudicotyledons</taxon>
        <taxon>Gunneridae</taxon>
        <taxon>Pentapetalae</taxon>
        <taxon>asterids</taxon>
        <taxon>campanulids</taxon>
        <taxon>Asterales</taxon>
        <taxon>Asteraceae</taxon>
        <taxon>Asteroideae</taxon>
        <taxon>Heliantheae alliance</taxon>
        <taxon>Tageteae</taxon>
        <taxon>Tagetes</taxon>
    </lineage>
</organism>
<evidence type="ECO:0000259" key="2">
    <source>
        <dbReference type="Pfam" id="PF26138"/>
    </source>
</evidence>
<sequence length="312" mass="36191">MTPLQFQNESNMSGVRSEENIEGKGDGAEISDGDYKTLFPSCGESISTKRKKSKDVANKRSTKGKTKSFEDKLEQNREAFMYPKTHEEKIDILKKLRYLWKNDLLFDTMCDHYSFDDEDSLVDEDIEFKRLRGIVVQGIVIARDLHNRRTPCHTSGRTRHMFISEILNGHPRWCYEIFRLDVPVFKQVCIDLVTNYGLKQTRSMSIQEPVRIFLMTLAHGCTNRFVQESFNHSGETIHRHFHRDYIGAIDGTHVRVGRFDEAFNTAQQESYNPRQGRTSNEEVSTTSNSVHNVLYMAVIRDIIAQDIMDSHR</sequence>
<accession>A0AAD8P0L7</accession>
<dbReference type="PANTHER" id="PTHR22930">
    <property type="match status" value="1"/>
</dbReference>
<dbReference type="PANTHER" id="PTHR22930:SF221">
    <property type="entry name" value="NUCLEASE HARBI1"/>
    <property type="match status" value="1"/>
</dbReference>
<name>A0AAD8P0L7_TARER</name>
<feature type="domain" description="DUF8040" evidence="2">
    <location>
        <begin position="154"/>
        <end position="243"/>
    </location>
</feature>
<feature type="compositionally biased region" description="Basic and acidic residues" evidence="1">
    <location>
        <begin position="16"/>
        <end position="27"/>
    </location>
</feature>
<evidence type="ECO:0000313" key="4">
    <source>
        <dbReference type="Proteomes" id="UP001229421"/>
    </source>
</evidence>
<reference evidence="3" key="1">
    <citation type="journal article" date="2023" name="bioRxiv">
        <title>Improved chromosome-level genome assembly for marigold (Tagetes erecta).</title>
        <authorList>
            <person name="Jiang F."/>
            <person name="Yuan L."/>
            <person name="Wang S."/>
            <person name="Wang H."/>
            <person name="Xu D."/>
            <person name="Wang A."/>
            <person name="Fan W."/>
        </authorList>
    </citation>
    <scope>NUCLEOTIDE SEQUENCE</scope>
    <source>
        <strain evidence="3">WSJ</strain>
        <tissue evidence="3">Leaf</tissue>
    </source>
</reference>
<dbReference type="InterPro" id="IPR045249">
    <property type="entry name" value="HARBI1-like"/>
</dbReference>
<dbReference type="EMBL" id="JAUHHV010000003">
    <property type="protein sequence ID" value="KAK1428988.1"/>
    <property type="molecule type" value="Genomic_DNA"/>
</dbReference>
<dbReference type="InterPro" id="IPR058353">
    <property type="entry name" value="DUF8040"/>
</dbReference>
<gene>
    <name evidence="3" type="ORF">QVD17_11187</name>
</gene>
<keyword evidence="4" id="KW-1185">Reference proteome</keyword>
<proteinExistence type="predicted"/>